<gene>
    <name evidence="1" type="ORF">LTS18_014875</name>
</gene>
<dbReference type="EMBL" id="JAWDJW010000485">
    <property type="protein sequence ID" value="KAK3080602.1"/>
    <property type="molecule type" value="Genomic_DNA"/>
</dbReference>
<name>A0ACC3DVA9_9PEZI</name>
<proteinExistence type="predicted"/>
<reference evidence="1" key="1">
    <citation type="submission" date="2024-09" db="EMBL/GenBank/DDBJ databases">
        <title>Black Yeasts Isolated from many extreme environments.</title>
        <authorList>
            <person name="Coleine C."/>
            <person name="Stajich J.E."/>
            <person name="Selbmann L."/>
        </authorList>
    </citation>
    <scope>NUCLEOTIDE SEQUENCE</scope>
    <source>
        <strain evidence="1">CCFEE 5737</strain>
    </source>
</reference>
<evidence type="ECO:0000313" key="1">
    <source>
        <dbReference type="EMBL" id="KAK3080602.1"/>
    </source>
</evidence>
<organism evidence="1 2">
    <name type="scientific">Coniosporium uncinatum</name>
    <dbReference type="NCBI Taxonomy" id="93489"/>
    <lineage>
        <taxon>Eukaryota</taxon>
        <taxon>Fungi</taxon>
        <taxon>Dikarya</taxon>
        <taxon>Ascomycota</taxon>
        <taxon>Pezizomycotina</taxon>
        <taxon>Dothideomycetes</taxon>
        <taxon>Dothideomycetes incertae sedis</taxon>
        <taxon>Coniosporium</taxon>
    </lineage>
</organism>
<protein>
    <submittedName>
        <fullName evidence="1">Uncharacterized protein</fullName>
    </submittedName>
</protein>
<accession>A0ACC3DVA9</accession>
<dbReference type="Proteomes" id="UP001186974">
    <property type="component" value="Unassembled WGS sequence"/>
</dbReference>
<sequence>MIPERFFQIDFGEMSKRRTRWSDFTSAYEKGPCRLSPPDRPPEPRKIDHLIGINRGSTVAPEAQPSSLRAMKTRPTPPTNLQLETLTRKIGHLRVEVQHFRQCHASAQELCHTVADIAQRLQLAFHWKDVAYDEALESFSRSGEELKQAVNVHRTAEDSANGAWLSFFSSSQARQEWFI</sequence>
<comment type="caution">
    <text evidence="1">The sequence shown here is derived from an EMBL/GenBank/DDBJ whole genome shotgun (WGS) entry which is preliminary data.</text>
</comment>
<keyword evidence="2" id="KW-1185">Reference proteome</keyword>
<evidence type="ECO:0000313" key="2">
    <source>
        <dbReference type="Proteomes" id="UP001186974"/>
    </source>
</evidence>